<feature type="chain" id="PRO_5045064956" evidence="2">
    <location>
        <begin position="27"/>
        <end position="1167"/>
    </location>
</feature>
<dbReference type="InterPro" id="IPR003961">
    <property type="entry name" value="FN3_dom"/>
</dbReference>
<dbReference type="PROSITE" id="PS50853">
    <property type="entry name" value="FN3"/>
    <property type="match status" value="1"/>
</dbReference>
<dbReference type="SUPFAM" id="SSF49265">
    <property type="entry name" value="Fibronectin type III"/>
    <property type="match status" value="1"/>
</dbReference>
<organism evidence="4 5">
    <name type="scientific">Aquimarina rubra</name>
    <dbReference type="NCBI Taxonomy" id="1920033"/>
    <lineage>
        <taxon>Bacteria</taxon>
        <taxon>Pseudomonadati</taxon>
        <taxon>Bacteroidota</taxon>
        <taxon>Flavobacteriia</taxon>
        <taxon>Flavobacteriales</taxon>
        <taxon>Flavobacteriaceae</taxon>
        <taxon>Aquimarina</taxon>
    </lineage>
</organism>
<dbReference type="RefSeq" id="WP_378294315.1">
    <property type="nucleotide sequence ID" value="NZ_JBHULE010000019.1"/>
</dbReference>
<dbReference type="Gene3D" id="2.60.40.10">
    <property type="entry name" value="Immunoglobulins"/>
    <property type="match status" value="3"/>
</dbReference>
<dbReference type="Gene3D" id="2.130.10.10">
    <property type="entry name" value="YVTN repeat-like/Quinoprotein amine dehydrogenase"/>
    <property type="match status" value="4"/>
</dbReference>
<reference evidence="5" key="1">
    <citation type="journal article" date="2019" name="Int. J. Syst. Evol. Microbiol.">
        <title>The Global Catalogue of Microorganisms (GCM) 10K type strain sequencing project: providing services to taxonomists for standard genome sequencing and annotation.</title>
        <authorList>
            <consortium name="The Broad Institute Genomics Platform"/>
            <consortium name="The Broad Institute Genome Sequencing Center for Infectious Disease"/>
            <person name="Wu L."/>
            <person name="Ma J."/>
        </authorList>
    </citation>
    <scope>NUCLEOTIDE SEQUENCE [LARGE SCALE GENOMIC DNA]</scope>
    <source>
        <strain evidence="5">KCTC 52274</strain>
    </source>
</reference>
<sequence>MKKKIPFLKVAFTLLFIFLKITSANAQYNVDAPWMSEITVKGKSNDIGTSKFDEVVGAFNRYWKEKNDTVKGSGHKPFKRWQEFHKNAVMPDGTLPTPDFYWNIWEQKKSMKSFGQKSANTWLPMGPFDHDPSNSWSPGQGRINVAIVDPNQPNVMYVGAPAGGIWKSIDNGEHWEPLSDYLPQIGVSGIAIDYNNSNIIYISTGDDDSSDALGIGVLKSVDGGYTWSKTGLDVSDEYEIGNDIYIDPNDSNKLWVATSRGVYKTEDAGITWVKTLSGNIKDIKIKPGDTNIIYAATRDTFYKSTNGGASFFIVRNGLPISSSRLVIDVTPANPEYVYLLSADSGSSFQGLYKSVNSGSDFSKTLETENILESTQAWYDLALAVSDQDPNLVFVGCLNVWKSTNGGDDFTRINRWNYPTEPTYTHADIHFLRYYNGRLFCGSDGGVYESVNNGGSFTDLTKGLQIGQFYKISVAENSSADHLVGGLQDNGGYALDGSQWNVYHGADGMDCAVQGDDENTYFGFIQYGRNLYKTKDRGKTRIFAASGPERGNWVTPLVSDRNGNLYAGFKSFYKLEGYSFKKQTEFDFGGSNIDHIELDPSDIRIMYVADGQNLYKSKDRGVNWSLVYRFTRFITSIEVHNDNNQIIYVSTAGSGGKVFRSLDQGNSFFNITGNLPSEGKFVVKHHKGTESIYLGTYLGVYVKDGDQPWQDYSASLPNVAVRDLEVNLKDNVLLAATYGRGIWKAPLQVELTPDDIAPSIPTNLVVSEIGQTSVILTWNASSDNVAVTGYDLYQGTEFVKFVNTTSTTINGLSANTDYEFNVVARDRKGNQSAASNIVSVTTEDVTEITFNFYKPTGWSDAVNVYFFSVATNATLLETNEWPGQQMSAYPMTNWYTYTLQLSPEVNADDIRMVFNAQGNQTDDLERNVEGWYYNGYWSDECPVDCDNLNLTKIDIYFKTPTYSWNGSSNIYVFDSKRNITLENTAAWPGQTMTTISGSPWKKWSFVVPNGVSPDDVGIIFNDGNGMQTIDLARNRTGWFTAGYIDNGKYVGFWSDSCPSSCEQLPSSEELEGTQPRNESTFTQAEKALIWPNPITGQSTLKLRTEDDGILEITTVNILGQKQVIYNQNVVSGEQTIVLNRNQVHAKGIYFYVISLNGVKLETIKVVVQ</sequence>
<gene>
    <name evidence="4" type="ORF">ACFSR1_17530</name>
</gene>
<dbReference type="PANTHER" id="PTHR43739">
    <property type="entry name" value="XYLOGLUCANASE (EUROFUNG)"/>
    <property type="match status" value="1"/>
</dbReference>
<dbReference type="InterPro" id="IPR013783">
    <property type="entry name" value="Ig-like_fold"/>
</dbReference>
<keyword evidence="1 2" id="KW-0732">Signal</keyword>
<keyword evidence="5" id="KW-1185">Reference proteome</keyword>
<feature type="domain" description="Fibronectin type-III" evidence="3">
    <location>
        <begin position="759"/>
        <end position="844"/>
    </location>
</feature>
<dbReference type="SUPFAM" id="SSF110296">
    <property type="entry name" value="Oligoxyloglucan reducing end-specific cellobiohydrolase"/>
    <property type="match status" value="2"/>
</dbReference>
<evidence type="ECO:0000313" key="5">
    <source>
        <dbReference type="Proteomes" id="UP001597319"/>
    </source>
</evidence>
<evidence type="ECO:0000313" key="4">
    <source>
        <dbReference type="EMBL" id="MFD2564488.1"/>
    </source>
</evidence>
<dbReference type="InterPro" id="IPR031965">
    <property type="entry name" value="CBM26"/>
</dbReference>
<protein>
    <submittedName>
        <fullName evidence="4">Starch-binding protein</fullName>
    </submittedName>
</protein>
<comment type="caution">
    <text evidence="4">The sequence shown here is derived from an EMBL/GenBank/DDBJ whole genome shotgun (WGS) entry which is preliminary data.</text>
</comment>
<dbReference type="InterPro" id="IPR036116">
    <property type="entry name" value="FN3_sf"/>
</dbReference>
<proteinExistence type="predicted"/>
<dbReference type="InterPro" id="IPR052025">
    <property type="entry name" value="Xyloglucanase_GH74"/>
</dbReference>
<evidence type="ECO:0000256" key="2">
    <source>
        <dbReference type="SAM" id="SignalP"/>
    </source>
</evidence>
<accession>A0ABW5LHZ0</accession>
<evidence type="ECO:0000259" key="3">
    <source>
        <dbReference type="PROSITE" id="PS50853"/>
    </source>
</evidence>
<dbReference type="InterPro" id="IPR026444">
    <property type="entry name" value="Secre_tail"/>
</dbReference>
<dbReference type="Pfam" id="PF00041">
    <property type="entry name" value="fn3"/>
    <property type="match status" value="1"/>
</dbReference>
<dbReference type="NCBIfam" id="TIGR04183">
    <property type="entry name" value="Por_Secre_tail"/>
    <property type="match status" value="1"/>
</dbReference>
<dbReference type="CDD" id="cd00063">
    <property type="entry name" value="FN3"/>
    <property type="match status" value="1"/>
</dbReference>
<name>A0ABW5LHZ0_9FLAO</name>
<dbReference type="Pfam" id="PF16738">
    <property type="entry name" value="CBM26"/>
    <property type="match status" value="2"/>
</dbReference>
<dbReference type="PANTHER" id="PTHR43739:SF5">
    <property type="entry name" value="EXO-ALPHA-SIALIDASE"/>
    <property type="match status" value="1"/>
</dbReference>
<dbReference type="EMBL" id="JBHULE010000019">
    <property type="protein sequence ID" value="MFD2564488.1"/>
    <property type="molecule type" value="Genomic_DNA"/>
</dbReference>
<dbReference type="Proteomes" id="UP001597319">
    <property type="component" value="Unassembled WGS sequence"/>
</dbReference>
<dbReference type="SMART" id="SM00060">
    <property type="entry name" value="FN3"/>
    <property type="match status" value="1"/>
</dbReference>
<dbReference type="InterPro" id="IPR015943">
    <property type="entry name" value="WD40/YVTN_repeat-like_dom_sf"/>
</dbReference>
<feature type="signal peptide" evidence="2">
    <location>
        <begin position="1"/>
        <end position="26"/>
    </location>
</feature>
<evidence type="ECO:0000256" key="1">
    <source>
        <dbReference type="ARBA" id="ARBA00022729"/>
    </source>
</evidence>